<evidence type="ECO:0000256" key="1">
    <source>
        <dbReference type="ARBA" id="ARBA00001974"/>
    </source>
</evidence>
<dbReference type="SUPFAM" id="SSF51971">
    <property type="entry name" value="Nucleotide-binding domain"/>
    <property type="match status" value="1"/>
</dbReference>
<feature type="domain" description="FAD dependent oxidoreductase" evidence="9">
    <location>
        <begin position="5"/>
        <end position="274"/>
    </location>
</feature>
<dbReference type="WBParaSite" id="nRc.2.0.1.t06602-RA">
    <property type="protein sequence ID" value="nRc.2.0.1.t06602-RA"/>
    <property type="gene ID" value="nRc.2.0.1.g06602"/>
</dbReference>
<evidence type="ECO:0000256" key="4">
    <source>
        <dbReference type="ARBA" id="ARBA00022630"/>
    </source>
</evidence>
<dbReference type="GO" id="GO:0071949">
    <property type="term" value="F:FAD binding"/>
    <property type="evidence" value="ECO:0007669"/>
    <property type="project" value="InterPro"/>
</dbReference>
<evidence type="ECO:0000259" key="9">
    <source>
        <dbReference type="Pfam" id="PF01266"/>
    </source>
</evidence>
<comment type="similarity">
    <text evidence="3">Belongs to the DAMOX/DASOX family.</text>
</comment>
<evidence type="ECO:0000256" key="5">
    <source>
        <dbReference type="ARBA" id="ARBA00022827"/>
    </source>
</evidence>
<dbReference type="PIRSF" id="PIRSF000189">
    <property type="entry name" value="D-aa_oxidase"/>
    <property type="match status" value="1"/>
</dbReference>
<dbReference type="InterPro" id="IPR006076">
    <property type="entry name" value="FAD-dep_OxRdtase"/>
</dbReference>
<dbReference type="OMA" id="DEKCYPT"/>
<name>A0A915HYF4_ROMCU</name>
<dbReference type="PANTHER" id="PTHR11530">
    <property type="entry name" value="D-AMINO ACID OXIDASE"/>
    <property type="match status" value="1"/>
</dbReference>
<dbReference type="Gene3D" id="3.30.9.10">
    <property type="entry name" value="D-Amino Acid Oxidase, subunit A, domain 2"/>
    <property type="match status" value="1"/>
</dbReference>
<comment type="subcellular location">
    <subcellularLocation>
        <location evidence="2">Peroxisome matrix</location>
    </subcellularLocation>
</comment>
<protein>
    <submittedName>
        <fullName evidence="11">FAD dependent oxidoreductase domain-containing protein</fullName>
    </submittedName>
</protein>
<feature type="binding site" evidence="7">
    <location>
        <begin position="42"/>
        <end position="43"/>
    </location>
    <ligand>
        <name>FAD</name>
        <dbReference type="ChEBI" id="CHEBI:57692"/>
    </ligand>
</feature>
<evidence type="ECO:0000313" key="10">
    <source>
        <dbReference type="Proteomes" id="UP000887565"/>
    </source>
</evidence>
<organism evidence="10 11">
    <name type="scientific">Romanomermis culicivorax</name>
    <name type="common">Nematode worm</name>
    <dbReference type="NCBI Taxonomy" id="13658"/>
    <lineage>
        <taxon>Eukaryota</taxon>
        <taxon>Metazoa</taxon>
        <taxon>Ecdysozoa</taxon>
        <taxon>Nematoda</taxon>
        <taxon>Enoplea</taxon>
        <taxon>Dorylaimia</taxon>
        <taxon>Mermithida</taxon>
        <taxon>Mermithoidea</taxon>
        <taxon>Mermithidae</taxon>
        <taxon>Romanomermis</taxon>
    </lineage>
</organism>
<dbReference type="Pfam" id="PF01266">
    <property type="entry name" value="DAO"/>
    <property type="match status" value="1"/>
</dbReference>
<feature type="chain" id="PRO_5037861862" evidence="8">
    <location>
        <begin position="19"/>
        <end position="305"/>
    </location>
</feature>
<comment type="cofactor">
    <cofactor evidence="1 7">
        <name>FAD</name>
        <dbReference type="ChEBI" id="CHEBI:57692"/>
    </cofactor>
</comment>
<feature type="signal peptide" evidence="8">
    <location>
        <begin position="1"/>
        <end position="18"/>
    </location>
</feature>
<feature type="binding site" evidence="7">
    <location>
        <position position="277"/>
    </location>
    <ligand>
        <name>D-dopa</name>
        <dbReference type="ChEBI" id="CHEBI:149689"/>
    </ligand>
</feature>
<keyword evidence="4" id="KW-0285">Flavoprotein</keyword>
<feature type="binding site" evidence="7">
    <location>
        <position position="225"/>
    </location>
    <ligand>
        <name>D-dopa</name>
        <dbReference type="ChEBI" id="CHEBI:149689"/>
    </ligand>
</feature>
<dbReference type="GO" id="GO:0005782">
    <property type="term" value="C:peroxisomal matrix"/>
    <property type="evidence" value="ECO:0007669"/>
    <property type="project" value="UniProtKB-SubCell"/>
</dbReference>
<dbReference type="GO" id="GO:0003884">
    <property type="term" value="F:D-amino-acid oxidase activity"/>
    <property type="evidence" value="ECO:0007669"/>
    <property type="project" value="InterPro"/>
</dbReference>
<keyword evidence="6" id="KW-0560">Oxidoreductase</keyword>
<reference evidence="11" key="1">
    <citation type="submission" date="2022-11" db="UniProtKB">
        <authorList>
            <consortium name="WormBaseParasite"/>
        </authorList>
    </citation>
    <scope>IDENTIFICATION</scope>
</reference>
<sequence length="305" mass="34852">MIMTAVIIGAGIIGLSTAVELQKTFPHLKVVIIAENISPETTSDIAAGHLHPYLEGDTDPNLLKRWFCETFKYMQKICKESEAVKYGVNCTSGFELSFDKQENLPYWHDIVRNFRRIPYTELVEYGWPQFRDGFFFTTYTLEPSQYLAYLLEEFTARGGKLINRKLTSLDEIKNICKCDFDLIINATGLGSYFLFDDKKLFPFRGQIYRVKAPFQKYFISSPNNYILLNNNQVILGGTRQANDYRLSIDEADSRKIWDGCLKLVPSLKVIHCYGHGGSGISLFYGCVEDVLDLCRGIFLKTTSKL</sequence>
<keyword evidence="8" id="KW-0732">Signal</keyword>
<evidence type="ECO:0000256" key="6">
    <source>
        <dbReference type="ARBA" id="ARBA00023002"/>
    </source>
</evidence>
<dbReference type="GO" id="GO:0019478">
    <property type="term" value="P:D-amino acid catabolic process"/>
    <property type="evidence" value="ECO:0007669"/>
    <property type="project" value="TreeGrafter"/>
</dbReference>
<proteinExistence type="inferred from homology"/>
<feature type="binding site" evidence="7">
    <location>
        <position position="187"/>
    </location>
    <ligand>
        <name>FAD</name>
        <dbReference type="ChEBI" id="CHEBI:57692"/>
    </ligand>
</feature>
<accession>A0A915HYF4</accession>
<dbReference type="Proteomes" id="UP000887565">
    <property type="component" value="Unplaced"/>
</dbReference>
<evidence type="ECO:0000256" key="7">
    <source>
        <dbReference type="PIRSR" id="PIRSR000189-1"/>
    </source>
</evidence>
<keyword evidence="10" id="KW-1185">Reference proteome</keyword>
<dbReference type="PANTHER" id="PTHR11530:SF11">
    <property type="entry name" value="D-ASPARTATE OXIDASE"/>
    <property type="match status" value="1"/>
</dbReference>
<dbReference type="AlphaFoldDB" id="A0A915HYF4"/>
<evidence type="ECO:0000313" key="11">
    <source>
        <dbReference type="WBParaSite" id="nRc.2.0.1.t06602-RA"/>
    </source>
</evidence>
<dbReference type="Gene3D" id="3.40.50.720">
    <property type="entry name" value="NAD(P)-binding Rossmann-like Domain"/>
    <property type="match status" value="1"/>
</dbReference>
<keyword evidence="5 7" id="KW-0274">FAD</keyword>
<evidence type="ECO:0000256" key="2">
    <source>
        <dbReference type="ARBA" id="ARBA00004253"/>
    </source>
</evidence>
<dbReference type="InterPro" id="IPR023209">
    <property type="entry name" value="DAO"/>
</dbReference>
<evidence type="ECO:0000256" key="8">
    <source>
        <dbReference type="SAM" id="SignalP"/>
    </source>
</evidence>
<evidence type="ECO:0000256" key="3">
    <source>
        <dbReference type="ARBA" id="ARBA00006730"/>
    </source>
</evidence>